<reference evidence="3" key="1">
    <citation type="submission" date="2021-05" db="EMBL/GenBank/DDBJ databases">
        <authorList>
            <person name="Pietrasiak N."/>
            <person name="Ward R."/>
            <person name="Stajich J.E."/>
            <person name="Kurbessoian T."/>
        </authorList>
    </citation>
    <scope>NUCLEOTIDE SEQUENCE</scope>
    <source>
        <strain evidence="3">GSE-NOS-MK-12-04C</strain>
    </source>
</reference>
<evidence type="ECO:0000256" key="1">
    <source>
        <dbReference type="ARBA" id="ARBA00007521"/>
    </source>
</evidence>
<evidence type="ECO:0000313" key="4">
    <source>
        <dbReference type="Proteomes" id="UP000729701"/>
    </source>
</evidence>
<dbReference type="InterPro" id="IPR011067">
    <property type="entry name" value="Plasmid_toxin/cell-grow_inhib"/>
</dbReference>
<evidence type="ECO:0000256" key="2">
    <source>
        <dbReference type="ARBA" id="ARBA00022649"/>
    </source>
</evidence>
<dbReference type="GO" id="GO:0003677">
    <property type="term" value="F:DNA binding"/>
    <property type="evidence" value="ECO:0007669"/>
    <property type="project" value="InterPro"/>
</dbReference>
<dbReference type="Pfam" id="PF02452">
    <property type="entry name" value="PemK_toxin"/>
    <property type="match status" value="1"/>
</dbReference>
<dbReference type="EMBL" id="JAHHGZ010000007">
    <property type="protein sequence ID" value="MBW4667455.1"/>
    <property type="molecule type" value="Genomic_DNA"/>
</dbReference>
<sequence>MAGYKPRQGWIYFINPYRVYLRCKLGHHHIYNLDEPGEISCKTTSCTQIINSSRVFRGEHPYIIWTSDKFPDDFNYIETFTLIPLTSSTRERDKGLPTAYPINATVKNGLNKQSFALVHQICTVDANCFKDAKGDWLNRIGQIDKSDKEAVEERLKYFLNIQENPSDDWFMRNASPELLKQVFDNLPEDSKQSALEELIDNLDF</sequence>
<organism evidence="3 4">
    <name type="scientific">Cyanomargarita calcarea GSE-NOS-MK-12-04C</name>
    <dbReference type="NCBI Taxonomy" id="2839659"/>
    <lineage>
        <taxon>Bacteria</taxon>
        <taxon>Bacillati</taxon>
        <taxon>Cyanobacteriota</taxon>
        <taxon>Cyanophyceae</taxon>
        <taxon>Nostocales</taxon>
        <taxon>Cyanomargaritaceae</taxon>
        <taxon>Cyanomargarita</taxon>
    </lineage>
</organism>
<protein>
    <submittedName>
        <fullName evidence="3">Type II toxin-antitoxin system PemK/MazF family toxin</fullName>
    </submittedName>
</protein>
<name>A0A951UU58_9CYAN</name>
<dbReference type="Proteomes" id="UP000729701">
    <property type="component" value="Unassembled WGS sequence"/>
</dbReference>
<evidence type="ECO:0000313" key="3">
    <source>
        <dbReference type="EMBL" id="MBW4667455.1"/>
    </source>
</evidence>
<comment type="caution">
    <text evidence="3">The sequence shown here is derived from an EMBL/GenBank/DDBJ whole genome shotgun (WGS) entry which is preliminary data.</text>
</comment>
<dbReference type="Gene3D" id="2.30.30.110">
    <property type="match status" value="1"/>
</dbReference>
<comment type="similarity">
    <text evidence="1">Belongs to the PemK/MazF family.</text>
</comment>
<dbReference type="AlphaFoldDB" id="A0A951UU58"/>
<dbReference type="InterPro" id="IPR003477">
    <property type="entry name" value="PemK-like"/>
</dbReference>
<proteinExistence type="inferred from homology"/>
<accession>A0A951UU58</accession>
<gene>
    <name evidence="3" type="ORF">KME60_08495</name>
</gene>
<keyword evidence="2" id="KW-1277">Toxin-antitoxin system</keyword>
<dbReference type="SUPFAM" id="SSF50118">
    <property type="entry name" value="Cell growth inhibitor/plasmid maintenance toxic component"/>
    <property type="match status" value="1"/>
</dbReference>
<reference evidence="3" key="2">
    <citation type="journal article" date="2022" name="Microbiol. Resour. Announc.">
        <title>Metagenome Sequencing to Explore Phylogenomics of Terrestrial Cyanobacteria.</title>
        <authorList>
            <person name="Ward R.D."/>
            <person name="Stajich J.E."/>
            <person name="Johansen J.R."/>
            <person name="Huntemann M."/>
            <person name="Clum A."/>
            <person name="Foster B."/>
            <person name="Foster B."/>
            <person name="Roux S."/>
            <person name="Palaniappan K."/>
            <person name="Varghese N."/>
            <person name="Mukherjee S."/>
            <person name="Reddy T.B.K."/>
            <person name="Daum C."/>
            <person name="Copeland A."/>
            <person name="Chen I.A."/>
            <person name="Ivanova N.N."/>
            <person name="Kyrpides N.C."/>
            <person name="Shapiro N."/>
            <person name="Eloe-Fadrosh E.A."/>
            <person name="Pietrasiak N."/>
        </authorList>
    </citation>
    <scope>NUCLEOTIDE SEQUENCE</scope>
    <source>
        <strain evidence="3">GSE-NOS-MK-12-04C</strain>
    </source>
</reference>